<accession>A0ABP0P6R1</accession>
<dbReference type="PANTHER" id="PTHR24161">
    <property type="entry name" value="ANK_REP_REGION DOMAIN-CONTAINING PROTEIN-RELATED"/>
    <property type="match status" value="1"/>
</dbReference>
<dbReference type="PANTHER" id="PTHR24161:SF85">
    <property type="entry name" value="PALMITOYLTRANSFERASE HIP14"/>
    <property type="match status" value="1"/>
</dbReference>
<gene>
    <name evidence="1" type="ORF">SCF082_LOCUS35419</name>
</gene>
<dbReference type="PROSITE" id="PS50088">
    <property type="entry name" value="ANK_REPEAT"/>
    <property type="match status" value="3"/>
</dbReference>
<protein>
    <submittedName>
        <fullName evidence="1">Ankyrin-2 (ANK-2) (Ankyrin-B) (Brain ankyrin) (Non-erythroid ankyrin)</fullName>
    </submittedName>
</protein>
<dbReference type="Pfam" id="PF12796">
    <property type="entry name" value="Ank_2"/>
    <property type="match status" value="1"/>
</dbReference>
<comment type="caution">
    <text evidence="1">The sequence shown here is derived from an EMBL/GenBank/DDBJ whole genome shotgun (WGS) entry which is preliminary data.</text>
</comment>
<proteinExistence type="predicted"/>
<evidence type="ECO:0000313" key="1">
    <source>
        <dbReference type="EMBL" id="CAK9071713.1"/>
    </source>
</evidence>
<evidence type="ECO:0000313" key="2">
    <source>
        <dbReference type="Proteomes" id="UP001642464"/>
    </source>
</evidence>
<organism evidence="1 2">
    <name type="scientific">Durusdinium trenchii</name>
    <dbReference type="NCBI Taxonomy" id="1381693"/>
    <lineage>
        <taxon>Eukaryota</taxon>
        <taxon>Sar</taxon>
        <taxon>Alveolata</taxon>
        <taxon>Dinophyceae</taxon>
        <taxon>Suessiales</taxon>
        <taxon>Symbiodiniaceae</taxon>
        <taxon>Durusdinium</taxon>
    </lineage>
</organism>
<dbReference type="InterPro" id="IPR002110">
    <property type="entry name" value="Ankyrin_rpt"/>
</dbReference>
<dbReference type="SMART" id="SM00248">
    <property type="entry name" value="ANK"/>
    <property type="match status" value="5"/>
</dbReference>
<dbReference type="EMBL" id="CAXAMM010033669">
    <property type="protein sequence ID" value="CAK9071713.1"/>
    <property type="molecule type" value="Genomic_DNA"/>
</dbReference>
<dbReference type="SUPFAM" id="SSF48403">
    <property type="entry name" value="Ankyrin repeat"/>
    <property type="match status" value="1"/>
</dbReference>
<name>A0ABP0P6R1_9DINO</name>
<sequence>MAYLSVRWAASGEVLADFGERAFQALVDRHGNTAGALKLELISRGFGESRFRMRLLCGADVEMEDGDVLLPPLDLKLVRLALCPPDLQRDQRFVWACGQGWLKEVDTCLRRAQDPDAVDEAGQSGLHEAIGHIEVMRLLLEARACPDQAAQDEFRSTPLHYATLFGAEEMKLLLEARASPDKTTAYGSTPLHQAAEDDRIEATRLLLEARALCDQTDHDGFTPLHLAARDGYAELMGLLLEARASCDPVAREAGGTTPLHLAAYNGMPEAVRVLLEAGADRDRVTTDDCSTPVQYARWRGDWTSVSLLESTGIKRMKRHHAR</sequence>
<dbReference type="InterPro" id="IPR036770">
    <property type="entry name" value="Ankyrin_rpt-contain_sf"/>
</dbReference>
<keyword evidence="2" id="KW-1185">Reference proteome</keyword>
<dbReference type="Gene3D" id="1.25.40.20">
    <property type="entry name" value="Ankyrin repeat-containing domain"/>
    <property type="match status" value="3"/>
</dbReference>
<reference evidence="1 2" key="1">
    <citation type="submission" date="2024-02" db="EMBL/GenBank/DDBJ databases">
        <authorList>
            <person name="Chen Y."/>
            <person name="Shah S."/>
            <person name="Dougan E. K."/>
            <person name="Thang M."/>
            <person name="Chan C."/>
        </authorList>
    </citation>
    <scope>NUCLEOTIDE SEQUENCE [LARGE SCALE GENOMIC DNA]</scope>
</reference>
<dbReference type="Proteomes" id="UP001642464">
    <property type="component" value="Unassembled WGS sequence"/>
</dbReference>
<dbReference type="PRINTS" id="PR01415">
    <property type="entry name" value="ANKYRIN"/>
</dbReference>
<dbReference type="PROSITE" id="PS50297">
    <property type="entry name" value="ANK_REP_REGION"/>
    <property type="match status" value="3"/>
</dbReference>